<keyword evidence="1" id="KW-0812">Transmembrane</keyword>
<organism evidence="2">
    <name type="scientific">Anguilla anguilla</name>
    <name type="common">European freshwater eel</name>
    <name type="synonym">Muraena anguilla</name>
    <dbReference type="NCBI Taxonomy" id="7936"/>
    <lineage>
        <taxon>Eukaryota</taxon>
        <taxon>Metazoa</taxon>
        <taxon>Chordata</taxon>
        <taxon>Craniata</taxon>
        <taxon>Vertebrata</taxon>
        <taxon>Euteleostomi</taxon>
        <taxon>Actinopterygii</taxon>
        <taxon>Neopterygii</taxon>
        <taxon>Teleostei</taxon>
        <taxon>Anguilliformes</taxon>
        <taxon>Anguillidae</taxon>
        <taxon>Anguilla</taxon>
    </lineage>
</organism>
<name>A0A0E9PH68_ANGAN</name>
<protein>
    <submittedName>
        <fullName evidence="2">Uncharacterized protein</fullName>
    </submittedName>
</protein>
<proteinExistence type="predicted"/>
<dbReference type="AlphaFoldDB" id="A0A0E9PH68"/>
<reference evidence="2" key="2">
    <citation type="journal article" date="2015" name="Fish Shellfish Immunol.">
        <title>Early steps in the European eel (Anguilla anguilla)-Vibrio vulnificus interaction in the gills: Role of the RtxA13 toxin.</title>
        <authorList>
            <person name="Callol A."/>
            <person name="Pajuelo D."/>
            <person name="Ebbesson L."/>
            <person name="Teles M."/>
            <person name="MacKenzie S."/>
            <person name="Amaro C."/>
        </authorList>
    </citation>
    <scope>NUCLEOTIDE SEQUENCE</scope>
</reference>
<evidence type="ECO:0000256" key="1">
    <source>
        <dbReference type="SAM" id="Phobius"/>
    </source>
</evidence>
<accession>A0A0E9PH68</accession>
<feature type="transmembrane region" description="Helical" evidence="1">
    <location>
        <begin position="6"/>
        <end position="24"/>
    </location>
</feature>
<keyword evidence="1" id="KW-0472">Membrane</keyword>
<sequence>MYFHYIFSYFSFFLISVSLLLLLISL</sequence>
<dbReference type="EMBL" id="GBXM01105369">
    <property type="protein sequence ID" value="JAH03208.1"/>
    <property type="molecule type" value="Transcribed_RNA"/>
</dbReference>
<keyword evidence="1" id="KW-1133">Transmembrane helix</keyword>
<reference evidence="2" key="1">
    <citation type="submission" date="2014-11" db="EMBL/GenBank/DDBJ databases">
        <authorList>
            <person name="Amaro Gonzalez C."/>
        </authorList>
    </citation>
    <scope>NUCLEOTIDE SEQUENCE</scope>
</reference>
<evidence type="ECO:0000313" key="2">
    <source>
        <dbReference type="EMBL" id="JAH03208.1"/>
    </source>
</evidence>